<feature type="compositionally biased region" description="Basic and acidic residues" evidence="1">
    <location>
        <begin position="278"/>
        <end position="287"/>
    </location>
</feature>
<name>A0A8S9RPF9_BRACR</name>
<dbReference type="AlphaFoldDB" id="A0A8S9RPF9"/>
<evidence type="ECO:0000256" key="1">
    <source>
        <dbReference type="SAM" id="MobiDB-lite"/>
    </source>
</evidence>
<feature type="compositionally biased region" description="Polar residues" evidence="1">
    <location>
        <begin position="381"/>
        <end position="392"/>
    </location>
</feature>
<feature type="compositionally biased region" description="Acidic residues" evidence="1">
    <location>
        <begin position="268"/>
        <end position="277"/>
    </location>
</feature>
<reference evidence="2" key="1">
    <citation type="submission" date="2019-12" db="EMBL/GenBank/DDBJ databases">
        <title>Genome sequencing and annotation of Brassica cretica.</title>
        <authorList>
            <person name="Studholme D.J."/>
            <person name="Sarris P."/>
        </authorList>
    </citation>
    <scope>NUCLEOTIDE SEQUENCE</scope>
    <source>
        <strain evidence="2">PFS-109/04</strain>
        <tissue evidence="2">Leaf</tissue>
    </source>
</reference>
<feature type="compositionally biased region" description="Basic and acidic residues" evidence="1">
    <location>
        <begin position="393"/>
        <end position="403"/>
    </location>
</feature>
<feature type="region of interest" description="Disordered" evidence="1">
    <location>
        <begin position="127"/>
        <end position="166"/>
    </location>
</feature>
<feature type="region of interest" description="Disordered" evidence="1">
    <location>
        <begin position="458"/>
        <end position="524"/>
    </location>
</feature>
<feature type="region of interest" description="Disordered" evidence="1">
    <location>
        <begin position="368"/>
        <end position="422"/>
    </location>
</feature>
<evidence type="ECO:0000313" key="3">
    <source>
        <dbReference type="Proteomes" id="UP000712600"/>
    </source>
</evidence>
<sequence>MSLGRSKLYRPYQAVLAVPIGSTKLAQAKLPHSGNLEVKEKSLIFYLLMLPFEMDKEELMTGCQELFQSLLQVFQDKLLKMDEGISMNMKVAVTFKGSNYLVWSRMVRNTVGSKGLWKHLTDGEAPKLITQGEDSEENKDEDGRESDGKSLVAYTGNPNNRGGGQDFIRRSDIYALIKMLKENGNTCGYSFGASMIAKNDPNSGKGDQQEATHESGGDIQDTHLDHEGGNEPEVQENGQYGADLNEEGMETSLGSHNQGEQDQREVEASVEDVEEKEQEPNVQEKDMMVQQPALRRSTRSQVIENLSSLCALKRLKAKALKMDGGISMNMKVAVTFKGSNYLVWSRMVRTTVGSKGLWKHLTDREAPELITQGEDSEEVSNETAVENTSGKNNDGEGRERDGKSLAAYTGNPNNRGGDQDFIRRSDIDGLIKMLKENDPNSGKGDQQEAVRESGGDIQDIHLDHEGGNEPEVQENGQEGAGLNEEGMETSSGSHNQGEQDQREVEASVEDVEEEEQEPHVQEQDMMAVEHPSQAVCSFAQYSEAHCAFMVNLDENYVPRSYEEAMRDKEWKESVGAEAGAMIKNDT</sequence>
<dbReference type="EMBL" id="QGKX02000095">
    <property type="protein sequence ID" value="KAF3574525.1"/>
    <property type="molecule type" value="Genomic_DNA"/>
</dbReference>
<organism evidence="2 3">
    <name type="scientific">Brassica cretica</name>
    <name type="common">Mustard</name>
    <dbReference type="NCBI Taxonomy" id="69181"/>
    <lineage>
        <taxon>Eukaryota</taxon>
        <taxon>Viridiplantae</taxon>
        <taxon>Streptophyta</taxon>
        <taxon>Embryophyta</taxon>
        <taxon>Tracheophyta</taxon>
        <taxon>Spermatophyta</taxon>
        <taxon>Magnoliopsida</taxon>
        <taxon>eudicotyledons</taxon>
        <taxon>Gunneridae</taxon>
        <taxon>Pentapetalae</taxon>
        <taxon>rosids</taxon>
        <taxon>malvids</taxon>
        <taxon>Brassicales</taxon>
        <taxon>Brassicaceae</taxon>
        <taxon>Brassiceae</taxon>
        <taxon>Brassica</taxon>
    </lineage>
</organism>
<evidence type="ECO:0000313" key="2">
    <source>
        <dbReference type="EMBL" id="KAF3574525.1"/>
    </source>
</evidence>
<feature type="compositionally biased region" description="Basic and acidic residues" evidence="1">
    <location>
        <begin position="458"/>
        <end position="467"/>
    </location>
</feature>
<accession>A0A8S9RPF9</accession>
<feature type="region of interest" description="Disordered" evidence="1">
    <location>
        <begin position="434"/>
        <end position="453"/>
    </location>
</feature>
<feature type="compositionally biased region" description="Basic and acidic residues" evidence="1">
    <location>
        <begin position="207"/>
        <end position="229"/>
    </location>
</feature>
<dbReference type="Proteomes" id="UP000712600">
    <property type="component" value="Unassembled WGS sequence"/>
</dbReference>
<protein>
    <submittedName>
        <fullName evidence="2">Uncharacterized protein</fullName>
    </submittedName>
</protein>
<comment type="caution">
    <text evidence="2">The sequence shown here is derived from an EMBL/GenBank/DDBJ whole genome shotgun (WGS) entry which is preliminary data.</text>
</comment>
<proteinExistence type="predicted"/>
<feature type="region of interest" description="Disordered" evidence="1">
    <location>
        <begin position="200"/>
        <end position="289"/>
    </location>
</feature>
<gene>
    <name evidence="2" type="ORF">F2Q69_00062371</name>
</gene>
<feature type="compositionally biased region" description="Acidic residues" evidence="1">
    <location>
        <begin position="506"/>
        <end position="516"/>
    </location>
</feature>